<keyword evidence="3" id="KW-1185">Reference proteome</keyword>
<gene>
    <name evidence="2" type="ORF">DID88_001638</name>
</gene>
<accession>A0A395IWC8</accession>
<proteinExistence type="predicted"/>
<dbReference type="EMBL" id="QKRW01000013">
    <property type="protein sequence ID" value="RAL64605.1"/>
    <property type="molecule type" value="Genomic_DNA"/>
</dbReference>
<dbReference type="OrthoDB" id="3532430at2759"/>
<comment type="caution">
    <text evidence="2">The sequence shown here is derived from an EMBL/GenBank/DDBJ whole genome shotgun (WGS) entry which is preliminary data.</text>
</comment>
<evidence type="ECO:0000313" key="3">
    <source>
        <dbReference type="Proteomes" id="UP000249056"/>
    </source>
</evidence>
<sequence>MLLERLKNLVEKVKKQDEMIDQYHEQEVILRQQLAARIDALHDVQEELSAVSTAVSRMSKEVAENDISNSRLQNSLKGYRNQVLVLESLVDRIEKEHKIVEDDLTREIHNLDDQLQREILRADTSAIELEGKNMIAEELSTRLTAALKDFL</sequence>
<dbReference type="AlphaFoldDB" id="A0A395IWC8"/>
<evidence type="ECO:0000313" key="2">
    <source>
        <dbReference type="EMBL" id="RAL64605.1"/>
    </source>
</evidence>
<evidence type="ECO:0000256" key="1">
    <source>
        <dbReference type="SAM" id="Coils"/>
    </source>
</evidence>
<feature type="coiled-coil region" evidence="1">
    <location>
        <begin position="76"/>
        <end position="121"/>
    </location>
</feature>
<name>A0A395IWC8_9HELO</name>
<protein>
    <submittedName>
        <fullName evidence="2">Uncharacterized protein</fullName>
    </submittedName>
</protein>
<reference evidence="2 3" key="1">
    <citation type="submission" date="2018-06" db="EMBL/GenBank/DDBJ databases">
        <title>Genome Sequence of the Brown Rot Fungal Pathogen Monilinia fructigena.</title>
        <authorList>
            <person name="Landi L."/>
            <person name="De Miccolis Angelini R.M."/>
            <person name="Pollastro S."/>
            <person name="Abate D."/>
            <person name="Faretra F."/>
            <person name="Romanazzi G."/>
        </authorList>
    </citation>
    <scope>NUCLEOTIDE SEQUENCE [LARGE SCALE GENOMIC DNA]</scope>
    <source>
        <strain evidence="2 3">Mfrg269</strain>
    </source>
</reference>
<dbReference type="Proteomes" id="UP000249056">
    <property type="component" value="Unassembled WGS sequence"/>
</dbReference>
<organism evidence="2 3">
    <name type="scientific">Monilinia fructigena</name>
    <dbReference type="NCBI Taxonomy" id="38457"/>
    <lineage>
        <taxon>Eukaryota</taxon>
        <taxon>Fungi</taxon>
        <taxon>Dikarya</taxon>
        <taxon>Ascomycota</taxon>
        <taxon>Pezizomycotina</taxon>
        <taxon>Leotiomycetes</taxon>
        <taxon>Helotiales</taxon>
        <taxon>Sclerotiniaceae</taxon>
        <taxon>Monilinia</taxon>
    </lineage>
</organism>
<keyword evidence="1" id="KW-0175">Coiled coil</keyword>